<dbReference type="Proteomes" id="UP000051086">
    <property type="component" value="Unassembled WGS sequence"/>
</dbReference>
<accession>A0A0P1FRR8</accession>
<gene>
    <name evidence="2" type="ORF">TL5118_02023</name>
    <name evidence="3" type="ORF">TL5120_00863</name>
</gene>
<keyword evidence="1" id="KW-0812">Transmembrane</keyword>
<reference evidence="3 5" key="2">
    <citation type="submission" date="2015-09" db="EMBL/GenBank/DDBJ databases">
        <authorList>
            <consortium name="Swine Surveillance"/>
        </authorList>
    </citation>
    <scope>NUCLEOTIDE SEQUENCE [LARGE SCALE GENOMIC DNA]</scope>
    <source>
        <strain evidence="3 5">5120</strain>
    </source>
</reference>
<dbReference type="EMBL" id="CYSB01000028">
    <property type="protein sequence ID" value="CUH67055.1"/>
    <property type="molecule type" value="Genomic_DNA"/>
</dbReference>
<feature type="transmembrane region" description="Helical" evidence="1">
    <location>
        <begin position="20"/>
        <end position="39"/>
    </location>
</feature>
<protein>
    <submittedName>
        <fullName evidence="3">Uncharacterized protein</fullName>
    </submittedName>
</protein>
<dbReference type="RefSeq" id="WP_058242400.1">
    <property type="nucleotide sequence ID" value="NZ_CYSB01000028.1"/>
</dbReference>
<sequence>MPSTAHKSVTPRRFRLAPVIWLITCWALLTVGAVGAFFLSQTHQLNAPIVLKGALQAAETPQDLLLPAHIPMGEFLVQQGTELTEGTAILSFDVKALEDRQKYLQSAIMISSSAQDCLLNQARLEEYENAARDLEGTVRLDMQTALSACRLQHQTIALDRLELQQQLQQLRHRGQLVQQNLTHALADVSGVERESLRLRMALVALRFSAEEQVLELQIARQITAQDSALVDQAKAVAQDRVTLEQQLARVEAYLADPHLRSPAPGQLQRIRPLPPSSRYDDDIVIAQLRIIQDAYHAQAMIPAARGSALKVGDSALLRLAGLPLTAPKVPARLTAIDTVPGQMSEQGQSQLTLTLHPDQIDAPLWRDQVIRKLELMNGRSQVEVILPRTTLAEVISRQLPPGLADLSWPTTLAAAFAKQTPLLPLGDVAR</sequence>
<evidence type="ECO:0000256" key="1">
    <source>
        <dbReference type="SAM" id="Phobius"/>
    </source>
</evidence>
<evidence type="ECO:0000313" key="5">
    <source>
        <dbReference type="Proteomes" id="UP000051887"/>
    </source>
</evidence>
<dbReference type="Proteomes" id="UP000051887">
    <property type="component" value="Unassembled WGS sequence"/>
</dbReference>
<keyword evidence="4" id="KW-1185">Reference proteome</keyword>
<organism evidence="3 5">
    <name type="scientific">Thalassovita autumnalis</name>
    <dbReference type="NCBI Taxonomy" id="2072972"/>
    <lineage>
        <taxon>Bacteria</taxon>
        <taxon>Pseudomonadati</taxon>
        <taxon>Pseudomonadota</taxon>
        <taxon>Alphaproteobacteria</taxon>
        <taxon>Rhodobacterales</taxon>
        <taxon>Roseobacteraceae</taxon>
        <taxon>Thalassovita</taxon>
    </lineage>
</organism>
<name>A0A0P1FRR8_9RHOB</name>
<dbReference type="EMBL" id="CYSC01000016">
    <property type="protein sequence ID" value="CUH71083.1"/>
    <property type="molecule type" value="Genomic_DNA"/>
</dbReference>
<evidence type="ECO:0000313" key="2">
    <source>
        <dbReference type="EMBL" id="CUH67055.1"/>
    </source>
</evidence>
<keyword evidence="1" id="KW-0472">Membrane</keyword>
<keyword evidence="1" id="KW-1133">Transmembrane helix</keyword>
<dbReference type="OrthoDB" id="10015799at2"/>
<dbReference type="AlphaFoldDB" id="A0A0P1FRR8"/>
<reference evidence="2 4" key="1">
    <citation type="submission" date="2015-09" db="EMBL/GenBank/DDBJ databases">
        <authorList>
            <person name="Rodrigo-Torres L."/>
            <person name="Arahal D.R."/>
        </authorList>
    </citation>
    <scope>NUCLEOTIDE SEQUENCE [LARGE SCALE GENOMIC DNA]</scope>
    <source>
        <strain evidence="2 4">CECT 5118</strain>
    </source>
</reference>
<evidence type="ECO:0000313" key="4">
    <source>
        <dbReference type="Proteomes" id="UP000051086"/>
    </source>
</evidence>
<evidence type="ECO:0000313" key="3">
    <source>
        <dbReference type="EMBL" id="CUH71083.1"/>
    </source>
</evidence>
<proteinExistence type="predicted"/>